<dbReference type="Pfam" id="PF04143">
    <property type="entry name" value="Sulf_transp"/>
    <property type="match status" value="1"/>
</dbReference>
<keyword evidence="5 9" id="KW-0812">Transmembrane</keyword>
<evidence type="ECO:0000256" key="3">
    <source>
        <dbReference type="ARBA" id="ARBA00022475"/>
    </source>
</evidence>
<dbReference type="InterPro" id="IPR007272">
    <property type="entry name" value="Sulf_transp_TsuA/YedE"/>
</dbReference>
<evidence type="ECO:0000256" key="1">
    <source>
        <dbReference type="ARBA" id="ARBA00004429"/>
    </source>
</evidence>
<organism evidence="10 11">
    <name type="scientific">Lacibacter luteus</name>
    <dbReference type="NCBI Taxonomy" id="2508719"/>
    <lineage>
        <taxon>Bacteria</taxon>
        <taxon>Pseudomonadati</taxon>
        <taxon>Bacteroidota</taxon>
        <taxon>Chitinophagia</taxon>
        <taxon>Chitinophagales</taxon>
        <taxon>Chitinophagaceae</taxon>
        <taxon>Lacibacter</taxon>
    </lineage>
</organism>
<reference evidence="10 11" key="1">
    <citation type="submission" date="2019-01" db="EMBL/GenBank/DDBJ databases">
        <title>Lacibacter sp. strain TTM-7.</title>
        <authorList>
            <person name="Chen W.-M."/>
        </authorList>
    </citation>
    <scope>NUCLEOTIDE SEQUENCE [LARGE SCALE GENOMIC DNA]</scope>
    <source>
        <strain evidence="10 11">TTM-7</strain>
    </source>
</reference>
<dbReference type="EMBL" id="SDHW01000002">
    <property type="protein sequence ID" value="RXK60923.1"/>
    <property type="molecule type" value="Genomic_DNA"/>
</dbReference>
<feature type="transmembrane region" description="Helical" evidence="9">
    <location>
        <begin position="12"/>
        <end position="30"/>
    </location>
</feature>
<sequence length="189" mass="20709">MSFIEFIKQPWPWYVAGPLIGLIVPTLLLIGNKTFGISSSLRHICAACIPANIPFFKYDWKKEAWNLFFVAGIAVGGFLAFWLLQNPEPMQVNPKLAAELSQYGIDDYSKLVPIQLFNWESLFSVKGLLLMVGGGFLVGFGTRYAGGCTSGHAIMGLSNLQVPSLVATISFMVGGFIMANLLLPFLLNL</sequence>
<feature type="transmembrane region" description="Helical" evidence="9">
    <location>
        <begin position="165"/>
        <end position="187"/>
    </location>
</feature>
<gene>
    <name evidence="10" type="ORF">ESA94_10735</name>
</gene>
<comment type="similarity">
    <text evidence="8">Belongs to the TsuA/YedE (TC 9.B.102) family.</text>
</comment>
<evidence type="ECO:0000256" key="8">
    <source>
        <dbReference type="ARBA" id="ARBA00035655"/>
    </source>
</evidence>
<dbReference type="PANTHER" id="PTHR30574">
    <property type="entry name" value="INNER MEMBRANE PROTEIN YEDE"/>
    <property type="match status" value="1"/>
</dbReference>
<keyword evidence="2" id="KW-0813">Transport</keyword>
<keyword evidence="11" id="KW-1185">Reference proteome</keyword>
<keyword evidence="4" id="KW-0997">Cell inner membrane</keyword>
<keyword evidence="7 9" id="KW-0472">Membrane</keyword>
<evidence type="ECO:0000256" key="6">
    <source>
        <dbReference type="ARBA" id="ARBA00022989"/>
    </source>
</evidence>
<name>A0A4Q1CK03_9BACT</name>
<keyword evidence="6 9" id="KW-1133">Transmembrane helix</keyword>
<dbReference type="RefSeq" id="WP_129130884.1">
    <property type="nucleotide sequence ID" value="NZ_SDHW01000002.1"/>
</dbReference>
<evidence type="ECO:0000256" key="7">
    <source>
        <dbReference type="ARBA" id="ARBA00023136"/>
    </source>
</evidence>
<proteinExistence type="inferred from homology"/>
<dbReference type="Proteomes" id="UP000290204">
    <property type="component" value="Unassembled WGS sequence"/>
</dbReference>
<dbReference type="AlphaFoldDB" id="A0A4Q1CK03"/>
<evidence type="ECO:0000256" key="4">
    <source>
        <dbReference type="ARBA" id="ARBA00022519"/>
    </source>
</evidence>
<evidence type="ECO:0000313" key="11">
    <source>
        <dbReference type="Proteomes" id="UP000290204"/>
    </source>
</evidence>
<dbReference type="PANTHER" id="PTHR30574:SF1">
    <property type="entry name" value="SULPHUR TRANSPORT DOMAIN-CONTAINING PROTEIN"/>
    <property type="match status" value="1"/>
</dbReference>
<evidence type="ECO:0000256" key="2">
    <source>
        <dbReference type="ARBA" id="ARBA00022448"/>
    </source>
</evidence>
<keyword evidence="3" id="KW-1003">Cell membrane</keyword>
<dbReference type="GO" id="GO:0005886">
    <property type="term" value="C:plasma membrane"/>
    <property type="evidence" value="ECO:0007669"/>
    <property type="project" value="UniProtKB-SubCell"/>
</dbReference>
<protein>
    <submittedName>
        <fullName evidence="10">YeeE/YedE family protein</fullName>
    </submittedName>
</protein>
<feature type="transmembrane region" description="Helical" evidence="9">
    <location>
        <begin position="64"/>
        <end position="84"/>
    </location>
</feature>
<accession>A0A4Q1CK03</accession>
<dbReference type="OrthoDB" id="9814020at2"/>
<evidence type="ECO:0000313" key="10">
    <source>
        <dbReference type="EMBL" id="RXK60923.1"/>
    </source>
</evidence>
<feature type="transmembrane region" description="Helical" evidence="9">
    <location>
        <begin position="127"/>
        <end position="145"/>
    </location>
</feature>
<evidence type="ECO:0000256" key="9">
    <source>
        <dbReference type="SAM" id="Phobius"/>
    </source>
</evidence>
<comment type="caution">
    <text evidence="10">The sequence shown here is derived from an EMBL/GenBank/DDBJ whole genome shotgun (WGS) entry which is preliminary data.</text>
</comment>
<evidence type="ECO:0000256" key="5">
    <source>
        <dbReference type="ARBA" id="ARBA00022692"/>
    </source>
</evidence>
<comment type="subcellular location">
    <subcellularLocation>
        <location evidence="1">Cell inner membrane</location>
        <topology evidence="1">Multi-pass membrane protein</topology>
    </subcellularLocation>
</comment>